<dbReference type="EMBL" id="BAABKI010000024">
    <property type="protein sequence ID" value="GAA5177075.1"/>
    <property type="molecule type" value="Genomic_DNA"/>
</dbReference>
<evidence type="ECO:0000256" key="1">
    <source>
        <dbReference type="ARBA" id="ARBA00004141"/>
    </source>
</evidence>
<keyword evidence="8" id="KW-1185">Reference proteome</keyword>
<feature type="transmembrane region" description="Helical" evidence="5">
    <location>
        <begin position="497"/>
        <end position="516"/>
    </location>
</feature>
<feature type="domain" description="Sodium/calcium exchanger membrane region" evidence="6">
    <location>
        <begin position="343"/>
        <end position="482"/>
    </location>
</feature>
<dbReference type="Proteomes" id="UP001500074">
    <property type="component" value="Unassembled WGS sequence"/>
</dbReference>
<keyword evidence="3 5" id="KW-1133">Transmembrane helix</keyword>
<evidence type="ECO:0000256" key="3">
    <source>
        <dbReference type="ARBA" id="ARBA00022989"/>
    </source>
</evidence>
<dbReference type="Pfam" id="PF01699">
    <property type="entry name" value="Na_Ca_ex"/>
    <property type="match status" value="2"/>
</dbReference>
<evidence type="ECO:0000256" key="4">
    <source>
        <dbReference type="ARBA" id="ARBA00023136"/>
    </source>
</evidence>
<feature type="transmembrane region" description="Helical" evidence="5">
    <location>
        <begin position="292"/>
        <end position="311"/>
    </location>
</feature>
<comment type="subcellular location">
    <subcellularLocation>
        <location evidence="1">Membrane</location>
        <topology evidence="1">Multi-pass membrane protein</topology>
    </subcellularLocation>
</comment>
<feature type="transmembrane region" description="Helical" evidence="5">
    <location>
        <begin position="419"/>
        <end position="438"/>
    </location>
</feature>
<proteinExistence type="predicted"/>
<organism evidence="7 8">
    <name type="scientific">Modicisalibacter zincidurans</name>
    <dbReference type="NCBI Taxonomy" id="1178777"/>
    <lineage>
        <taxon>Bacteria</taxon>
        <taxon>Pseudomonadati</taxon>
        <taxon>Pseudomonadota</taxon>
        <taxon>Gammaproteobacteria</taxon>
        <taxon>Oceanospirillales</taxon>
        <taxon>Halomonadaceae</taxon>
        <taxon>Modicisalibacter</taxon>
    </lineage>
</organism>
<reference evidence="8" key="1">
    <citation type="journal article" date="2019" name="Int. J. Syst. Evol. Microbiol.">
        <title>The Global Catalogue of Microorganisms (GCM) 10K type strain sequencing project: providing services to taxonomists for standard genome sequencing and annotation.</title>
        <authorList>
            <consortium name="The Broad Institute Genomics Platform"/>
            <consortium name="The Broad Institute Genome Sequencing Center for Infectious Disease"/>
            <person name="Wu L."/>
            <person name="Ma J."/>
        </authorList>
    </citation>
    <scope>NUCLEOTIDE SEQUENCE [LARGE SCALE GENOMIC DNA]</scope>
    <source>
        <strain evidence="8">JCM 18472</strain>
    </source>
</reference>
<dbReference type="InterPro" id="IPR004837">
    <property type="entry name" value="NaCa_Exmemb"/>
</dbReference>
<dbReference type="InterPro" id="IPR044880">
    <property type="entry name" value="NCX_ion-bd_dom_sf"/>
</dbReference>
<evidence type="ECO:0000313" key="8">
    <source>
        <dbReference type="Proteomes" id="UP001500074"/>
    </source>
</evidence>
<gene>
    <name evidence="7" type="ORF">GCM10023342_24110</name>
</gene>
<feature type="transmembrane region" description="Helical" evidence="5">
    <location>
        <begin position="220"/>
        <end position="241"/>
    </location>
</feature>
<feature type="transmembrane region" description="Helical" evidence="5">
    <location>
        <begin position="176"/>
        <end position="200"/>
    </location>
</feature>
<feature type="transmembrane region" description="Helical" evidence="5">
    <location>
        <begin position="340"/>
        <end position="357"/>
    </location>
</feature>
<keyword evidence="4 5" id="KW-0472">Membrane</keyword>
<sequence length="542" mass="58145">MPRPATMPSPAVNKTDAAVVEGFTQQRVAVADGALAAQLDTDSGVAKRNPREYAFTYSGWSSEIADGLLKSGSWWNVLTFQENAIRYLRFQVGLMDKADNVTMSKANASSSGIQTGQVLPIAIAVALLLPALALLLLGFEPAPLLRVLVFGAAFIGAALLLTWGAELAQLDLPQGLAVAILAFIAILPEYAVDLLFAWQAAADPSKASLALANMTGANRLLIGIGWSLIVIVGAIGARRAFKKNSKSDKSSRKSSDSTGSSCYSMQLSRLAAVDVVLLGFISLYMLQMLVRSSLTLVDTIVLFGAFGFYVWRLWRAPKEEPEFIGPPALISTWRPALRRTATIGLMAVAAAVILLSAEPFSSSLVMAGNQLGIQEFLMVQWIAPLATESAELIPAAIFAWRQSADEGLGTLLSSKINQWTLLVGAIPVTYSLSGGTLSGLPIDTMQQQEIFLTAAQSIFAVLLLINLRLNTREAGLILTLFLADFAASVTLSPDEQIWARLGFSSLYLILAIGIAIKRRRLFAPAIRDSVMIDPKQLARESS</sequence>
<keyword evidence="2 5" id="KW-0812">Transmembrane</keyword>
<feature type="transmembrane region" description="Helical" evidence="5">
    <location>
        <begin position="474"/>
        <end position="491"/>
    </location>
</feature>
<feature type="transmembrane region" description="Helical" evidence="5">
    <location>
        <begin position="145"/>
        <end position="164"/>
    </location>
</feature>
<protein>
    <recommendedName>
        <fullName evidence="6">Sodium/calcium exchanger membrane region domain-containing protein</fullName>
    </recommendedName>
</protein>
<feature type="domain" description="Sodium/calcium exchanger membrane region" evidence="6">
    <location>
        <begin position="148"/>
        <end position="313"/>
    </location>
</feature>
<feature type="transmembrane region" description="Helical" evidence="5">
    <location>
        <begin position="262"/>
        <end position="286"/>
    </location>
</feature>
<accession>A0ABP9RGX3</accession>
<dbReference type="Gene3D" id="1.20.1420.30">
    <property type="entry name" value="NCX, central ion-binding region"/>
    <property type="match status" value="1"/>
</dbReference>
<evidence type="ECO:0000256" key="5">
    <source>
        <dbReference type="SAM" id="Phobius"/>
    </source>
</evidence>
<comment type="caution">
    <text evidence="7">The sequence shown here is derived from an EMBL/GenBank/DDBJ whole genome shotgun (WGS) entry which is preliminary data.</text>
</comment>
<name>A0ABP9RGX3_9GAMM</name>
<feature type="transmembrane region" description="Helical" evidence="5">
    <location>
        <begin position="118"/>
        <end position="139"/>
    </location>
</feature>
<evidence type="ECO:0000256" key="2">
    <source>
        <dbReference type="ARBA" id="ARBA00022692"/>
    </source>
</evidence>
<evidence type="ECO:0000313" key="7">
    <source>
        <dbReference type="EMBL" id="GAA5177075.1"/>
    </source>
</evidence>
<evidence type="ECO:0000259" key="6">
    <source>
        <dbReference type="Pfam" id="PF01699"/>
    </source>
</evidence>
<feature type="transmembrane region" description="Helical" evidence="5">
    <location>
        <begin position="450"/>
        <end position="467"/>
    </location>
</feature>